<dbReference type="Proteomes" id="UP000000428">
    <property type="component" value="Chromosome"/>
</dbReference>
<dbReference type="eggNOG" id="ENOG5031M6H">
    <property type="taxonomic scope" value="Bacteria"/>
</dbReference>
<evidence type="ECO:0000256" key="1">
    <source>
        <dbReference type="SAM" id="Phobius"/>
    </source>
</evidence>
<keyword evidence="1" id="KW-0472">Membrane</keyword>
<name>Q82L45_STRAW</name>
<evidence type="ECO:0000313" key="2">
    <source>
        <dbReference type="EMBL" id="BAC69878.1"/>
    </source>
</evidence>
<sequence>MRMPTESAHGPVGVICPSCGESTVRAVEEICADEASVRDGLSNRLAKAPGVTSGFDGCLHFVEGMLMVGVGAALAYSGVDNDKPLYTIGGALLAVLLFVGTILVVRGEARERDVVNAGEHRADRLWRPAHYCSGCASVFCPGGGPWEGLLTPEQFQKYVWTEAGYGKQLDPAVRDLELPVGIRTGPEGAQDHV</sequence>
<keyword evidence="1" id="KW-0812">Transmembrane</keyword>
<keyword evidence="3" id="KW-1185">Reference proteome</keyword>
<proteinExistence type="predicted"/>
<gene>
    <name evidence="2" type="ORF">SAVERM_2167</name>
</gene>
<dbReference type="DNASU" id="1213580"/>
<dbReference type="EMBL" id="BA000030">
    <property type="protein sequence ID" value="BAC69878.1"/>
    <property type="molecule type" value="Genomic_DNA"/>
</dbReference>
<dbReference type="AlphaFoldDB" id="Q82L45"/>
<protein>
    <submittedName>
        <fullName evidence="2">Uncharacterized protein</fullName>
    </submittedName>
</protein>
<dbReference type="KEGG" id="sma:SAVERM_2167"/>
<dbReference type="HOGENOM" id="CLU_1408002_0_0_11"/>
<feature type="transmembrane region" description="Helical" evidence="1">
    <location>
        <begin position="85"/>
        <end position="105"/>
    </location>
</feature>
<accession>Q82L45</accession>
<organism evidence="2 3">
    <name type="scientific">Streptomyces avermitilis (strain ATCC 31267 / DSM 46492 / JCM 5070 / NBRC 14893 / NCIMB 12804 / NRRL 8165 / MA-4680)</name>
    <dbReference type="NCBI Taxonomy" id="227882"/>
    <lineage>
        <taxon>Bacteria</taxon>
        <taxon>Bacillati</taxon>
        <taxon>Actinomycetota</taxon>
        <taxon>Actinomycetes</taxon>
        <taxon>Kitasatosporales</taxon>
        <taxon>Streptomycetaceae</taxon>
        <taxon>Streptomyces</taxon>
    </lineage>
</organism>
<dbReference type="OrthoDB" id="4170751at2"/>
<reference evidence="2 3" key="2">
    <citation type="journal article" date="2003" name="Nat. Biotechnol.">
        <title>Complete genome sequence and comparative analysis of the industrial microorganism Streptomyces avermitilis.</title>
        <authorList>
            <person name="Ikeda H."/>
            <person name="Ishikawa J."/>
            <person name="Hanamoto A."/>
            <person name="Shinose M."/>
            <person name="Kikuchi H."/>
            <person name="Shiba T."/>
            <person name="Sakaki Y."/>
            <person name="Hattori M."/>
            <person name="Omura S."/>
        </authorList>
    </citation>
    <scope>NUCLEOTIDE SEQUENCE [LARGE SCALE GENOMIC DNA]</scope>
    <source>
        <strain evidence="3">ATCC 31267 / DSM 46492 / JCM 5070 / NBRC 14893 / NCIMB 12804 / NRRL 8165 / MA-4680</strain>
    </source>
</reference>
<reference evidence="2 3" key="1">
    <citation type="journal article" date="2001" name="Proc. Natl. Acad. Sci. U.S.A.">
        <title>Genome sequence of an industrial microorganism Streptomyces avermitilis: deducing the ability of producing secondary metabolites.</title>
        <authorList>
            <person name="Omura S."/>
            <person name="Ikeda H."/>
            <person name="Ishikawa J."/>
            <person name="Hanamoto A."/>
            <person name="Takahashi C."/>
            <person name="Shinose M."/>
            <person name="Takahashi Y."/>
            <person name="Horikawa H."/>
            <person name="Nakazawa H."/>
            <person name="Osonoe T."/>
            <person name="Kikuchi H."/>
            <person name="Shiba T."/>
            <person name="Sakaki Y."/>
            <person name="Hattori M."/>
        </authorList>
    </citation>
    <scope>NUCLEOTIDE SEQUENCE [LARGE SCALE GENOMIC DNA]</scope>
    <source>
        <strain evidence="3">ATCC 31267 / DSM 46492 / JCM 5070 / NBRC 14893 / NCIMB 12804 / NRRL 8165 / MA-4680</strain>
    </source>
</reference>
<feature type="transmembrane region" description="Helical" evidence="1">
    <location>
        <begin position="57"/>
        <end position="79"/>
    </location>
</feature>
<evidence type="ECO:0000313" key="3">
    <source>
        <dbReference type="Proteomes" id="UP000000428"/>
    </source>
</evidence>
<keyword evidence="1" id="KW-1133">Transmembrane helix</keyword>
<reference evidence="2 3" key="3">
    <citation type="journal article" date="2014" name="J. Ind. Microbiol. Biotechnol.">
        <title>Genome mining of the Streptomyces avermitilis genome and development of genome-minimized hosts for heterologous expression of biosynthetic gene clusters.</title>
        <authorList>
            <person name="Ikeda H."/>
            <person name="Shin-ya K."/>
            <person name="Omura S."/>
        </authorList>
    </citation>
    <scope>NUCLEOTIDE SEQUENCE [LARGE SCALE GENOMIC DNA]</scope>
    <source>
        <strain evidence="3">ATCC 31267 / DSM 46492 / JCM 5070 / NBRC 14893 / NCIMB 12804 / NRRL 8165 / MA-4680</strain>
    </source>
</reference>